<evidence type="ECO:0000256" key="1">
    <source>
        <dbReference type="ARBA" id="ARBA00000632"/>
    </source>
</evidence>
<reference evidence="14" key="2">
    <citation type="journal article" date="2007" name="Science">
        <title>Draft genome sequence of the sexually transmitted pathogen Trichomonas vaginalis.</title>
        <authorList>
            <person name="Carlton J.M."/>
            <person name="Hirt R.P."/>
            <person name="Silva J.C."/>
            <person name="Delcher A.L."/>
            <person name="Schatz M."/>
            <person name="Zhao Q."/>
            <person name="Wortman J.R."/>
            <person name="Bidwell S.L."/>
            <person name="Alsmark U.C.M."/>
            <person name="Besteiro S."/>
            <person name="Sicheritz-Ponten T."/>
            <person name="Noel C.J."/>
            <person name="Dacks J.B."/>
            <person name="Foster P.G."/>
            <person name="Simillion C."/>
            <person name="Van de Peer Y."/>
            <person name="Miranda-Saavedra D."/>
            <person name="Barton G.J."/>
            <person name="Westrop G.D."/>
            <person name="Mueller S."/>
            <person name="Dessi D."/>
            <person name="Fiori P.L."/>
            <person name="Ren Q."/>
            <person name="Paulsen I."/>
            <person name="Zhang H."/>
            <person name="Bastida-Corcuera F.D."/>
            <person name="Simoes-Barbosa A."/>
            <person name="Brown M.T."/>
            <person name="Hayes R.D."/>
            <person name="Mukherjee M."/>
            <person name="Okumura C.Y."/>
            <person name="Schneider R."/>
            <person name="Smith A.J."/>
            <person name="Vanacova S."/>
            <person name="Villalvazo M."/>
            <person name="Haas B.J."/>
            <person name="Pertea M."/>
            <person name="Feldblyum T.V."/>
            <person name="Utterback T.R."/>
            <person name="Shu C.L."/>
            <person name="Osoegawa K."/>
            <person name="de Jong P.J."/>
            <person name="Hrdy I."/>
            <person name="Horvathova L."/>
            <person name="Zubacova Z."/>
            <person name="Dolezal P."/>
            <person name="Malik S.B."/>
            <person name="Logsdon J.M. Jr."/>
            <person name="Henze K."/>
            <person name="Gupta A."/>
            <person name="Wang C.C."/>
            <person name="Dunne R.L."/>
            <person name="Upcroft J.A."/>
            <person name="Upcroft P."/>
            <person name="White O."/>
            <person name="Salzberg S.L."/>
            <person name="Tang P."/>
            <person name="Chiu C.-H."/>
            <person name="Lee Y.-S."/>
            <person name="Embley T.M."/>
            <person name="Coombs G.H."/>
            <person name="Mottram J.C."/>
            <person name="Tachezy J."/>
            <person name="Fraser-Liggett C.M."/>
            <person name="Johnson P.J."/>
        </authorList>
    </citation>
    <scope>NUCLEOTIDE SEQUENCE [LARGE SCALE GENOMIC DNA]</scope>
    <source>
        <strain evidence="14">G3</strain>
    </source>
</reference>
<comment type="catalytic activity">
    <reaction evidence="1">
        <text>Hydrolysis of (1-&gt;4)-beta-linkages between N-acetylmuramic acid and N-acetyl-D-glucosamine residues in a peptidoglycan and between N-acetyl-D-glucosamine residues in chitodextrins.</text>
        <dbReference type="EC" id="3.2.1.17"/>
    </reaction>
</comment>
<evidence type="ECO:0000256" key="5">
    <source>
        <dbReference type="ARBA" id="ARBA00022525"/>
    </source>
</evidence>
<dbReference type="EMBL" id="DS113343">
    <property type="protein sequence ID" value="EAY10149.1"/>
    <property type="molecule type" value="Genomic_DNA"/>
</dbReference>
<dbReference type="SMR" id="A2EB09"/>
<dbReference type="GO" id="GO:0003796">
    <property type="term" value="F:lysozyme activity"/>
    <property type="evidence" value="ECO:0007669"/>
    <property type="project" value="UniProtKB-EC"/>
</dbReference>
<dbReference type="InParanoid" id="A2EB09"/>
<dbReference type="InterPro" id="IPR002053">
    <property type="entry name" value="Glyco_hydro_25"/>
</dbReference>
<evidence type="ECO:0000256" key="12">
    <source>
        <dbReference type="ARBA" id="ARBA00073159"/>
    </source>
</evidence>
<dbReference type="VEuPathDB" id="TrichDB:TVAG_088640"/>
<dbReference type="PROSITE" id="PS51904">
    <property type="entry name" value="GLYCOSYL_HYDROL_F25_2"/>
    <property type="match status" value="1"/>
</dbReference>
<evidence type="ECO:0000256" key="10">
    <source>
        <dbReference type="ARBA" id="ARBA00023295"/>
    </source>
</evidence>
<evidence type="ECO:0000256" key="7">
    <source>
        <dbReference type="ARBA" id="ARBA00022638"/>
    </source>
</evidence>
<evidence type="ECO:0000256" key="9">
    <source>
        <dbReference type="ARBA" id="ARBA00023157"/>
    </source>
</evidence>
<name>A2EB09_TRIV3</name>
<dbReference type="PANTHER" id="PTHR34135:SF2">
    <property type="entry name" value="LYSOZYME"/>
    <property type="match status" value="1"/>
</dbReference>
<keyword evidence="10" id="KW-0326">Glycosidase</keyword>
<gene>
    <name evidence="14" type="ORF">TVAG_088640</name>
</gene>
<accession>A2EB09</accession>
<dbReference type="GO" id="GO:0042742">
    <property type="term" value="P:defense response to bacterium"/>
    <property type="evidence" value="ECO:0007669"/>
    <property type="project" value="UniProtKB-KW"/>
</dbReference>
<keyword evidence="9" id="KW-1015">Disulfide bond</keyword>
<comment type="function">
    <text evidence="11">This enzyme has both lysozyme (acetylmuramidase) and diacetylmuramidase activities.</text>
</comment>
<dbReference type="GO" id="GO:0016998">
    <property type="term" value="P:cell wall macromolecule catabolic process"/>
    <property type="evidence" value="ECO:0007669"/>
    <property type="project" value="InterPro"/>
</dbReference>
<evidence type="ECO:0000313" key="15">
    <source>
        <dbReference type="Proteomes" id="UP000001542"/>
    </source>
</evidence>
<organism evidence="14 15">
    <name type="scientific">Trichomonas vaginalis (strain ATCC PRA-98 / G3)</name>
    <dbReference type="NCBI Taxonomy" id="412133"/>
    <lineage>
        <taxon>Eukaryota</taxon>
        <taxon>Metamonada</taxon>
        <taxon>Parabasalia</taxon>
        <taxon>Trichomonadida</taxon>
        <taxon>Trichomonadidae</taxon>
        <taxon>Trichomonas</taxon>
    </lineage>
</organism>
<dbReference type="GO" id="GO:0016052">
    <property type="term" value="P:carbohydrate catabolic process"/>
    <property type="evidence" value="ECO:0000318"/>
    <property type="project" value="GO_Central"/>
</dbReference>
<evidence type="ECO:0000256" key="2">
    <source>
        <dbReference type="ARBA" id="ARBA00004613"/>
    </source>
</evidence>
<reference evidence="14" key="1">
    <citation type="submission" date="2006-10" db="EMBL/GenBank/DDBJ databases">
        <authorList>
            <person name="Amadeo P."/>
            <person name="Zhao Q."/>
            <person name="Wortman J."/>
            <person name="Fraser-Liggett C."/>
            <person name="Carlton J."/>
        </authorList>
    </citation>
    <scope>NUCLEOTIDE SEQUENCE</scope>
    <source>
        <strain evidence="14">G3</strain>
    </source>
</reference>
<protein>
    <recommendedName>
        <fullName evidence="12">N,O-diacetylmuramidase</fullName>
        <ecNumber evidence="4">3.2.1.17</ecNumber>
    </recommendedName>
    <alternativeName>
        <fullName evidence="13">Lysozyme CH</fullName>
    </alternativeName>
</protein>
<keyword evidence="7" id="KW-0081">Bacteriolytic enzyme</keyword>
<dbReference type="Gene3D" id="3.20.20.80">
    <property type="entry name" value="Glycosidases"/>
    <property type="match status" value="1"/>
</dbReference>
<dbReference type="Proteomes" id="UP000001542">
    <property type="component" value="Unassembled WGS sequence"/>
</dbReference>
<dbReference type="EC" id="3.2.1.17" evidence="4"/>
<dbReference type="GO" id="GO:0005576">
    <property type="term" value="C:extracellular region"/>
    <property type="evidence" value="ECO:0007669"/>
    <property type="project" value="UniProtKB-SubCell"/>
</dbReference>
<dbReference type="PANTHER" id="PTHR34135">
    <property type="entry name" value="LYSOZYME"/>
    <property type="match status" value="1"/>
</dbReference>
<dbReference type="AlphaFoldDB" id="A2EB09"/>
<proteinExistence type="inferred from homology"/>
<keyword evidence="15" id="KW-1185">Reference proteome</keyword>
<sequence length="198" mass="22354">MPYKVIDISVWQGDIDFNAARDQSGVQGVMIRCGYGSYSPAQIDGQFHNHMRAAIAANMLIGVYHYGYAQSVPEAEGEADFAISIFDQYRQWIRLPIAYDIEDPTMNVGRDLVGQMAAAFANKIRAAGYTPMCYCNLNWATNFINMDIVNANGIDVWIAQYNSECQYWGPYVMWQFTDCLPIGGYYAGVDGSWCYKDY</sequence>
<dbReference type="Pfam" id="PF01183">
    <property type="entry name" value="Glyco_hydro_25"/>
    <property type="match status" value="1"/>
</dbReference>
<evidence type="ECO:0000313" key="14">
    <source>
        <dbReference type="EMBL" id="EAY10149.1"/>
    </source>
</evidence>
<evidence type="ECO:0000256" key="4">
    <source>
        <dbReference type="ARBA" id="ARBA00012732"/>
    </source>
</evidence>
<comment type="similarity">
    <text evidence="3">Belongs to the glycosyl hydrolase 25 family.</text>
</comment>
<dbReference type="VEuPathDB" id="TrichDB:TVAGG3_0398000"/>
<evidence type="ECO:0000256" key="6">
    <source>
        <dbReference type="ARBA" id="ARBA00022529"/>
    </source>
</evidence>
<evidence type="ECO:0000256" key="13">
    <source>
        <dbReference type="ARBA" id="ARBA00075474"/>
    </source>
</evidence>
<dbReference type="GO" id="GO:0031640">
    <property type="term" value="P:killing of cells of another organism"/>
    <property type="evidence" value="ECO:0007669"/>
    <property type="project" value="UniProtKB-KW"/>
</dbReference>
<keyword evidence="6" id="KW-0929">Antimicrobial</keyword>
<dbReference type="CDD" id="cd06414">
    <property type="entry name" value="GH25_LytC-like"/>
    <property type="match status" value="1"/>
</dbReference>
<keyword evidence="8 14" id="KW-0378">Hydrolase</keyword>
<dbReference type="RefSeq" id="XP_001322372.1">
    <property type="nucleotide sequence ID" value="XM_001322337.1"/>
</dbReference>
<dbReference type="GO" id="GO:0009253">
    <property type="term" value="P:peptidoglycan catabolic process"/>
    <property type="evidence" value="ECO:0007669"/>
    <property type="project" value="InterPro"/>
</dbReference>
<dbReference type="FunFam" id="3.20.20.80:FF:000060">
    <property type="entry name" value="Lysozyme M1"/>
    <property type="match status" value="1"/>
</dbReference>
<evidence type="ECO:0000256" key="8">
    <source>
        <dbReference type="ARBA" id="ARBA00022801"/>
    </source>
</evidence>
<evidence type="ECO:0000256" key="3">
    <source>
        <dbReference type="ARBA" id="ARBA00010646"/>
    </source>
</evidence>
<dbReference type="KEGG" id="tva:4768082"/>
<comment type="subcellular location">
    <subcellularLocation>
        <location evidence="2">Secreted</location>
    </subcellularLocation>
</comment>
<dbReference type="SUPFAM" id="SSF51445">
    <property type="entry name" value="(Trans)glycosidases"/>
    <property type="match status" value="1"/>
</dbReference>
<keyword evidence="5" id="KW-0964">Secreted</keyword>
<evidence type="ECO:0000256" key="11">
    <source>
        <dbReference type="ARBA" id="ARBA00055588"/>
    </source>
</evidence>
<dbReference type="OrthoDB" id="2251794at2759"/>
<dbReference type="InterPro" id="IPR017853">
    <property type="entry name" value="GH"/>
</dbReference>